<evidence type="ECO:0000259" key="2">
    <source>
        <dbReference type="Pfam" id="PF10756"/>
    </source>
</evidence>
<feature type="transmembrane region" description="Helical" evidence="1">
    <location>
        <begin position="33"/>
        <end position="53"/>
    </location>
</feature>
<feature type="transmembrane region" description="Helical" evidence="1">
    <location>
        <begin position="59"/>
        <end position="79"/>
    </location>
</feature>
<gene>
    <name evidence="3" type="ORF">HDA36_005909</name>
</gene>
<dbReference type="EMBL" id="JACHDB010000002">
    <property type="protein sequence ID" value="MBB5435761.1"/>
    <property type="molecule type" value="Genomic_DNA"/>
</dbReference>
<dbReference type="RefSeq" id="WP_221332529.1">
    <property type="nucleotide sequence ID" value="NZ_BAAAJD010000103.1"/>
</dbReference>
<dbReference type="AlphaFoldDB" id="A0A7W8VGL9"/>
<keyword evidence="1" id="KW-1133">Transmembrane helix</keyword>
<protein>
    <recommendedName>
        <fullName evidence="2">Low molecular weight protein antigen 6 PH domain-containing protein</fullName>
    </recommendedName>
</protein>
<feature type="domain" description="Low molecular weight protein antigen 6 PH" evidence="2">
    <location>
        <begin position="81"/>
        <end position="147"/>
    </location>
</feature>
<keyword evidence="1" id="KW-0812">Transmembrane</keyword>
<evidence type="ECO:0000313" key="4">
    <source>
        <dbReference type="Proteomes" id="UP000572635"/>
    </source>
</evidence>
<dbReference type="Proteomes" id="UP000572635">
    <property type="component" value="Unassembled WGS sequence"/>
</dbReference>
<keyword evidence="1" id="KW-0472">Membrane</keyword>
<evidence type="ECO:0000313" key="3">
    <source>
        <dbReference type="EMBL" id="MBB5435761.1"/>
    </source>
</evidence>
<keyword evidence="4" id="KW-1185">Reference proteome</keyword>
<proteinExistence type="predicted"/>
<comment type="caution">
    <text evidence="3">The sequence shown here is derived from an EMBL/GenBank/DDBJ whole genome shotgun (WGS) entry which is preliminary data.</text>
</comment>
<name>A0A7W8VGL9_9ACTN</name>
<accession>A0A7W8VGL9</accession>
<reference evidence="3 4" key="1">
    <citation type="submission" date="2020-08" db="EMBL/GenBank/DDBJ databases">
        <title>Sequencing the genomes of 1000 actinobacteria strains.</title>
        <authorList>
            <person name="Klenk H.-P."/>
        </authorList>
    </citation>
    <scope>NUCLEOTIDE SEQUENCE [LARGE SCALE GENOMIC DNA]</scope>
    <source>
        <strain evidence="3 4">DSM 44551</strain>
    </source>
</reference>
<dbReference type="Pfam" id="PF10756">
    <property type="entry name" value="bPH_6"/>
    <property type="match status" value="1"/>
</dbReference>
<sequence>MPTSSSGEAAVGEDTAGAGPRLPVVYRPRNVRIVAYGLAALLIVTMTVLAVMLPPDWGLQDRVGLVLMGLVFAAALHLLGRPRLIAAEDGVTVVNGIRTHVLEWAEIIDIAMREGEPWPSVDLSDGSTLAVMGIQSNDGARAAADLESFKRLLEQRGEAQEPGA</sequence>
<evidence type="ECO:0000256" key="1">
    <source>
        <dbReference type="SAM" id="Phobius"/>
    </source>
</evidence>
<dbReference type="InterPro" id="IPR019692">
    <property type="entry name" value="CFP-6_PH"/>
</dbReference>
<organism evidence="3 4">
    <name type="scientific">Nocardiopsis composta</name>
    <dbReference type="NCBI Taxonomy" id="157465"/>
    <lineage>
        <taxon>Bacteria</taxon>
        <taxon>Bacillati</taxon>
        <taxon>Actinomycetota</taxon>
        <taxon>Actinomycetes</taxon>
        <taxon>Streptosporangiales</taxon>
        <taxon>Nocardiopsidaceae</taxon>
        <taxon>Nocardiopsis</taxon>
    </lineage>
</organism>